<comment type="similarity">
    <text evidence="3">Belongs to the choline/ethanolamine kinase family.</text>
</comment>
<gene>
    <name evidence="4" type="ORF">ILUMI_24725</name>
</gene>
<organism evidence="4 5">
    <name type="scientific">Ignelater luminosus</name>
    <name type="common">Cucubano</name>
    <name type="synonym">Pyrophorus luminosus</name>
    <dbReference type="NCBI Taxonomy" id="2038154"/>
    <lineage>
        <taxon>Eukaryota</taxon>
        <taxon>Metazoa</taxon>
        <taxon>Ecdysozoa</taxon>
        <taxon>Arthropoda</taxon>
        <taxon>Hexapoda</taxon>
        <taxon>Insecta</taxon>
        <taxon>Pterygota</taxon>
        <taxon>Neoptera</taxon>
        <taxon>Endopterygota</taxon>
        <taxon>Coleoptera</taxon>
        <taxon>Polyphaga</taxon>
        <taxon>Elateriformia</taxon>
        <taxon>Elateroidea</taxon>
        <taxon>Elateridae</taxon>
        <taxon>Agrypninae</taxon>
        <taxon>Pyrophorini</taxon>
        <taxon>Ignelater</taxon>
    </lineage>
</organism>
<sequence length="374" mass="43807">MTHLAIRKMTGDNTEMRELAARICRDYLHGAWKHVNAQNIGFKHISGGLSNLLYYISLPEPLSDKEKSQADPKEVLIRVYGQTHGEHALEALITESVIFTLLSERGLGPKLHGIFPGGRIEQYVNARPLKTKELADEQLSVIIAQKMAAIHCMEVPLHKTPGWLWETIERWLKSSEKRLKGEVPEHVKHLVDVDLRKEMMWLRQRLEYENSPVVFCHNDMQEGNILMRQDDSINNNTEPKIVLIDFEYCSYNYRSFDIANHFVEWMYDYTEKEHPFFKANLENYPTDCQRLRFIRAYLDETGSKESPQKVLEEVEVFTLASHFFWALWAIVNTKTSQIPFGYWEYGAERLDAYFKMKNNIQQQQGIKRKAHELE</sequence>
<keyword evidence="1" id="KW-0443">Lipid metabolism</keyword>
<evidence type="ECO:0000313" key="5">
    <source>
        <dbReference type="Proteomes" id="UP000801492"/>
    </source>
</evidence>
<dbReference type="EMBL" id="VTPC01090739">
    <property type="protein sequence ID" value="KAF2881439.1"/>
    <property type="molecule type" value="Genomic_DNA"/>
</dbReference>
<dbReference type="Proteomes" id="UP000801492">
    <property type="component" value="Unassembled WGS sequence"/>
</dbReference>
<keyword evidence="2" id="KW-1208">Phospholipid metabolism</keyword>
<dbReference type="GO" id="GO:0004103">
    <property type="term" value="F:choline kinase activity"/>
    <property type="evidence" value="ECO:0007669"/>
    <property type="project" value="TreeGrafter"/>
</dbReference>
<evidence type="ECO:0000256" key="1">
    <source>
        <dbReference type="ARBA" id="ARBA00023209"/>
    </source>
</evidence>
<dbReference type="GO" id="GO:0006646">
    <property type="term" value="P:phosphatidylethanolamine biosynthetic process"/>
    <property type="evidence" value="ECO:0007669"/>
    <property type="project" value="TreeGrafter"/>
</dbReference>
<dbReference type="AlphaFoldDB" id="A0A8K0C6L9"/>
<dbReference type="Pfam" id="PF01633">
    <property type="entry name" value="Choline_kinase"/>
    <property type="match status" value="1"/>
</dbReference>
<dbReference type="OrthoDB" id="3649325at2759"/>
<dbReference type="PANTHER" id="PTHR22603:SF93">
    <property type="entry name" value="RE24176P"/>
    <property type="match status" value="1"/>
</dbReference>
<protein>
    <recommendedName>
        <fullName evidence="6">Choline/ethanolamine kinase</fullName>
    </recommendedName>
</protein>
<dbReference type="Gene3D" id="3.90.1200.10">
    <property type="match status" value="1"/>
</dbReference>
<dbReference type="InterPro" id="IPR011009">
    <property type="entry name" value="Kinase-like_dom_sf"/>
</dbReference>
<reference evidence="4" key="1">
    <citation type="submission" date="2019-08" db="EMBL/GenBank/DDBJ databases">
        <title>The genome of the North American firefly Photinus pyralis.</title>
        <authorList>
            <consortium name="Photinus pyralis genome working group"/>
            <person name="Fallon T.R."/>
            <person name="Sander Lower S.E."/>
            <person name="Weng J.-K."/>
        </authorList>
    </citation>
    <scope>NUCLEOTIDE SEQUENCE</scope>
    <source>
        <strain evidence="4">TRF0915ILg1</strain>
        <tissue evidence="4">Whole body</tissue>
    </source>
</reference>
<evidence type="ECO:0000313" key="4">
    <source>
        <dbReference type="EMBL" id="KAF2881439.1"/>
    </source>
</evidence>
<evidence type="ECO:0008006" key="6">
    <source>
        <dbReference type="Google" id="ProtNLM"/>
    </source>
</evidence>
<dbReference type="CDD" id="cd05156">
    <property type="entry name" value="ChoK_euk"/>
    <property type="match status" value="1"/>
</dbReference>
<proteinExistence type="inferred from homology"/>
<comment type="caution">
    <text evidence="4">The sequence shown here is derived from an EMBL/GenBank/DDBJ whole genome shotgun (WGS) entry which is preliminary data.</text>
</comment>
<evidence type="ECO:0000256" key="2">
    <source>
        <dbReference type="ARBA" id="ARBA00023264"/>
    </source>
</evidence>
<dbReference type="GO" id="GO:0004305">
    <property type="term" value="F:ethanolamine kinase activity"/>
    <property type="evidence" value="ECO:0007669"/>
    <property type="project" value="TreeGrafter"/>
</dbReference>
<name>A0A8K0C6L9_IGNLU</name>
<dbReference type="SUPFAM" id="SSF56112">
    <property type="entry name" value="Protein kinase-like (PK-like)"/>
    <property type="match status" value="1"/>
</dbReference>
<dbReference type="Gene3D" id="3.30.200.20">
    <property type="entry name" value="Phosphorylase Kinase, domain 1"/>
    <property type="match status" value="1"/>
</dbReference>
<keyword evidence="1" id="KW-0594">Phospholipid biosynthesis</keyword>
<accession>A0A8K0C6L9</accession>
<dbReference type="GO" id="GO:0005737">
    <property type="term" value="C:cytoplasm"/>
    <property type="evidence" value="ECO:0007669"/>
    <property type="project" value="TreeGrafter"/>
</dbReference>
<keyword evidence="5" id="KW-1185">Reference proteome</keyword>
<dbReference type="PANTHER" id="PTHR22603">
    <property type="entry name" value="CHOLINE/ETHANOALAMINE KINASE"/>
    <property type="match status" value="1"/>
</dbReference>
<evidence type="ECO:0000256" key="3">
    <source>
        <dbReference type="ARBA" id="ARBA00038211"/>
    </source>
</evidence>
<keyword evidence="1" id="KW-0444">Lipid biosynthesis</keyword>